<accession>D9PEU8</accession>
<gene>
    <name evidence="1" type="ORF">LDC_0026</name>
</gene>
<dbReference type="PROSITE" id="PS51257">
    <property type="entry name" value="PROKAR_LIPOPROTEIN"/>
    <property type="match status" value="1"/>
</dbReference>
<name>D9PEU8_9ZZZZ</name>
<proteinExistence type="predicted"/>
<dbReference type="AlphaFoldDB" id="D9PEU8"/>
<dbReference type="EMBL" id="ADZX01000002">
    <property type="protein sequence ID" value="EFK97930.1"/>
    <property type="molecule type" value="Genomic_DNA"/>
</dbReference>
<comment type="caution">
    <text evidence="1">The sequence shown here is derived from an EMBL/GenBank/DDBJ whole genome shotgun (WGS) entry which is preliminary data.</text>
</comment>
<evidence type="ECO:0000313" key="1">
    <source>
        <dbReference type="EMBL" id="EFK97930.1"/>
    </source>
</evidence>
<reference evidence="1" key="1">
    <citation type="submission" date="2010-07" db="EMBL/GenBank/DDBJ databases">
        <authorList>
            <consortium name="CONSOLIDER consortium CSD2007-00005"/>
            <person name="Guazzaroni M.-E."/>
            <person name="Richter M."/>
            <person name="Garcia-Salamanca A."/>
            <person name="Yarza P."/>
            <person name="Ferrer M."/>
        </authorList>
    </citation>
    <scope>NUCLEOTIDE SEQUENCE</scope>
</reference>
<sequence>MKNRAWLLILLFVISCNNDDFSDTELLFRISDSNYPTSFKKLTPQQQKQKQTEFEKGQVTFSEIDSFGFVGWSFNDDYEIRKALYKTQFSNTTELITSVKLYLAEKGDFTGITDTSLLIPKVIKLRFQNYGGEFIQTDSTKYNHLGIDFGTQKINGLEVYNSLLTISATANGVHHVFGHWYPRAYIPPGDKVSVELAKKVLTGRKLKSYNGWGQELNHIISVMDLDDNRKIIYPYINGNHLELRVCWEFTPSHWQIFMDTTTGEILVEQDTNGYYLH</sequence>
<protein>
    <submittedName>
        <fullName evidence="1">Uncharacterized protein</fullName>
    </submittedName>
</protein>
<organism evidence="1">
    <name type="scientific">sediment metagenome</name>
    <dbReference type="NCBI Taxonomy" id="749907"/>
    <lineage>
        <taxon>unclassified sequences</taxon>
        <taxon>metagenomes</taxon>
        <taxon>ecological metagenomes</taxon>
    </lineage>
</organism>
<reference evidence="1" key="2">
    <citation type="journal article" date="2011" name="Microb. Ecol.">
        <title>Taxonomic and Functional Metagenomic Profiling of the Microbial Community in the Anoxic Sediment of a Sub-saline Shallow Lake (Laguna de Carrizo, Central Spain).</title>
        <authorList>
            <person name="Ferrer M."/>
            <person name="Guazzaroni M.E."/>
            <person name="Richter M."/>
            <person name="Garcia-Salamanca A."/>
            <person name="Yarza P."/>
            <person name="Suarez-Suarez A."/>
            <person name="Solano J."/>
            <person name="Alcaide M."/>
            <person name="van Dillewijn P."/>
            <person name="Molina-Henares M.A."/>
            <person name="Lopez-Cortes N."/>
            <person name="Al-Ramahi Y."/>
            <person name="Guerrero C."/>
            <person name="Acosta A."/>
            <person name="de Eugenio L.I."/>
            <person name="Martinez V."/>
            <person name="Marques S."/>
            <person name="Rojo F."/>
            <person name="Santero E."/>
            <person name="Genilloud O."/>
            <person name="Perez-Perez J."/>
            <person name="Rossello-Mora R."/>
            <person name="Ramos J.L."/>
        </authorList>
    </citation>
    <scope>NUCLEOTIDE SEQUENCE</scope>
</reference>